<keyword evidence="10" id="KW-1185">Reference proteome</keyword>
<dbReference type="Pfam" id="PF07690">
    <property type="entry name" value="MFS_1"/>
    <property type="match status" value="1"/>
</dbReference>
<dbReference type="Gene3D" id="1.20.1720.10">
    <property type="entry name" value="Multidrug resistance protein D"/>
    <property type="match status" value="1"/>
</dbReference>
<evidence type="ECO:0000256" key="3">
    <source>
        <dbReference type="ARBA" id="ARBA00022475"/>
    </source>
</evidence>
<feature type="transmembrane region" description="Helical" evidence="7">
    <location>
        <begin position="121"/>
        <end position="142"/>
    </location>
</feature>
<dbReference type="InterPro" id="IPR001958">
    <property type="entry name" value="Tet-R_TetA/multi-R_MdtG-like"/>
</dbReference>
<evidence type="ECO:0000256" key="4">
    <source>
        <dbReference type="ARBA" id="ARBA00022692"/>
    </source>
</evidence>
<feature type="transmembrane region" description="Helical" evidence="7">
    <location>
        <begin position="374"/>
        <end position="399"/>
    </location>
</feature>
<sequence>MPEFKEEDLQMAAALNGDSPVRASIRQWIGLAVIALPCLLYSMDLSVLFLALPAISADLQPSSSELLWIVDIYGFLLAGFLIPMGNLGDRIGRRRLLMIGAGAFAFASVLAAFANGIAMLILARGILGIAGATLAPSTLSLIRNMFLSDRERSLAVGIWMASFSAGAALGPAVGGLMLTYFWWGSVFLLAVPIMILLLIVGPFVLPEFRDPRPGPLDLYSAGLSIVAVLSVIFGVKQIAELGFHPDSLLAIFLGIFIGYAFIQRQKKLVDPFINLDLFRIAEFSASLGSYIAYVFITFSAFLFSAQCTQLVYDMTPLETGLWSLPLAVALGVGSILAPLLIRKIKPGYVIGGSFVACATGLLIVSQVGEVDGRAMLLSGMVLLCLGGAPVGTLATDLIVGSAPADRAGAASAISETVGELGGALGIAITGSIATAVYRHSMSLVDLSGLGDAAKSAGDTFGQATELARVLPEPAKLKLLTASRHAFMNGFSISMVLCAALALVAAISVIYFLRKVKSE</sequence>
<evidence type="ECO:0000256" key="1">
    <source>
        <dbReference type="ARBA" id="ARBA00004651"/>
    </source>
</evidence>
<protein>
    <submittedName>
        <fullName evidence="9">MFS transporter</fullName>
    </submittedName>
</protein>
<comment type="subcellular location">
    <subcellularLocation>
        <location evidence="1">Cell membrane</location>
        <topology evidence="1">Multi-pass membrane protein</topology>
    </subcellularLocation>
</comment>
<feature type="transmembrane region" description="Helical" evidence="7">
    <location>
        <begin position="216"/>
        <end position="235"/>
    </location>
</feature>
<gene>
    <name evidence="9" type="ORF">KIH39_09630</name>
</gene>
<dbReference type="InterPro" id="IPR011701">
    <property type="entry name" value="MFS"/>
</dbReference>
<dbReference type="PANTHER" id="PTHR42718:SF47">
    <property type="entry name" value="METHYL VIOLOGEN RESISTANCE PROTEIN SMVA"/>
    <property type="match status" value="1"/>
</dbReference>
<keyword evidence="4 7" id="KW-0812">Transmembrane</keyword>
<dbReference type="InterPro" id="IPR036259">
    <property type="entry name" value="MFS_trans_sf"/>
</dbReference>
<dbReference type="GO" id="GO:0022857">
    <property type="term" value="F:transmembrane transporter activity"/>
    <property type="evidence" value="ECO:0007669"/>
    <property type="project" value="InterPro"/>
</dbReference>
<proteinExistence type="predicted"/>
<dbReference type="PROSITE" id="PS50850">
    <property type="entry name" value="MFS"/>
    <property type="match status" value="1"/>
</dbReference>
<accession>A0A8E6EWU0</accession>
<evidence type="ECO:0000256" key="7">
    <source>
        <dbReference type="SAM" id="Phobius"/>
    </source>
</evidence>
<feature type="transmembrane region" description="Helical" evidence="7">
    <location>
        <begin position="28"/>
        <end position="54"/>
    </location>
</feature>
<dbReference type="PRINTS" id="PR01035">
    <property type="entry name" value="TCRTETA"/>
</dbReference>
<feature type="transmembrane region" description="Helical" evidence="7">
    <location>
        <begin position="322"/>
        <end position="341"/>
    </location>
</feature>
<evidence type="ECO:0000259" key="8">
    <source>
        <dbReference type="PROSITE" id="PS50850"/>
    </source>
</evidence>
<feature type="transmembrane region" description="Helical" evidence="7">
    <location>
        <begin position="420"/>
        <end position="437"/>
    </location>
</feature>
<dbReference type="Proteomes" id="UP000676194">
    <property type="component" value="Chromosome"/>
</dbReference>
<dbReference type="InterPro" id="IPR020846">
    <property type="entry name" value="MFS_dom"/>
</dbReference>
<keyword evidence="3" id="KW-1003">Cell membrane</keyword>
<feature type="transmembrane region" description="Helical" evidence="7">
    <location>
        <begin position="241"/>
        <end position="262"/>
    </location>
</feature>
<evidence type="ECO:0000256" key="2">
    <source>
        <dbReference type="ARBA" id="ARBA00022448"/>
    </source>
</evidence>
<dbReference type="CDD" id="cd17321">
    <property type="entry name" value="MFS_MMR_MDR_like"/>
    <property type="match status" value="1"/>
</dbReference>
<dbReference type="KEGG" id="tsph:KIH39_09630"/>
<feature type="transmembrane region" description="Helical" evidence="7">
    <location>
        <begin position="283"/>
        <end position="302"/>
    </location>
</feature>
<evidence type="ECO:0000256" key="6">
    <source>
        <dbReference type="ARBA" id="ARBA00023136"/>
    </source>
</evidence>
<keyword evidence="6 7" id="KW-0472">Membrane</keyword>
<dbReference type="EMBL" id="CP074694">
    <property type="protein sequence ID" value="QVL34147.1"/>
    <property type="molecule type" value="Genomic_DNA"/>
</dbReference>
<dbReference type="SUPFAM" id="SSF103473">
    <property type="entry name" value="MFS general substrate transporter"/>
    <property type="match status" value="1"/>
</dbReference>
<feature type="transmembrane region" description="Helical" evidence="7">
    <location>
        <begin position="154"/>
        <end position="174"/>
    </location>
</feature>
<dbReference type="PANTHER" id="PTHR42718">
    <property type="entry name" value="MAJOR FACILITATOR SUPERFAMILY MULTIDRUG TRANSPORTER MFSC"/>
    <property type="match status" value="1"/>
</dbReference>
<feature type="transmembrane region" description="Helical" evidence="7">
    <location>
        <begin position="66"/>
        <end position="84"/>
    </location>
</feature>
<evidence type="ECO:0000313" key="9">
    <source>
        <dbReference type="EMBL" id="QVL34147.1"/>
    </source>
</evidence>
<evidence type="ECO:0000256" key="5">
    <source>
        <dbReference type="ARBA" id="ARBA00022989"/>
    </source>
</evidence>
<feature type="transmembrane region" description="Helical" evidence="7">
    <location>
        <begin position="485"/>
        <end position="512"/>
    </location>
</feature>
<feature type="transmembrane region" description="Helical" evidence="7">
    <location>
        <begin position="96"/>
        <end position="115"/>
    </location>
</feature>
<dbReference type="Gene3D" id="1.20.1250.20">
    <property type="entry name" value="MFS general substrate transporter like domains"/>
    <property type="match status" value="1"/>
</dbReference>
<feature type="transmembrane region" description="Helical" evidence="7">
    <location>
        <begin position="348"/>
        <end position="368"/>
    </location>
</feature>
<dbReference type="GO" id="GO:0005886">
    <property type="term" value="C:plasma membrane"/>
    <property type="evidence" value="ECO:0007669"/>
    <property type="project" value="UniProtKB-SubCell"/>
</dbReference>
<keyword evidence="5 7" id="KW-1133">Transmembrane helix</keyword>
<name>A0A8E6EWU0_9BACT</name>
<feature type="domain" description="Major facilitator superfamily (MFS) profile" evidence="8">
    <location>
        <begin position="30"/>
        <end position="516"/>
    </location>
</feature>
<keyword evidence="2" id="KW-0813">Transport</keyword>
<evidence type="ECO:0000313" key="10">
    <source>
        <dbReference type="Proteomes" id="UP000676194"/>
    </source>
</evidence>
<feature type="transmembrane region" description="Helical" evidence="7">
    <location>
        <begin position="180"/>
        <end position="204"/>
    </location>
</feature>
<reference evidence="9" key="1">
    <citation type="submission" date="2021-05" db="EMBL/GenBank/DDBJ databases">
        <title>Complete genome sequence of the cellulolytic planctomycete Telmatocola sphagniphila SP2T and characterization of the first cellulase from planctomycetes.</title>
        <authorList>
            <person name="Rakitin A.L."/>
            <person name="Beletsky A.V."/>
            <person name="Naumoff D.G."/>
            <person name="Kulichevskaya I.S."/>
            <person name="Mardanov A.V."/>
            <person name="Ravin N.V."/>
            <person name="Dedysh S.N."/>
        </authorList>
    </citation>
    <scope>NUCLEOTIDE SEQUENCE</scope>
    <source>
        <strain evidence="9">SP2T</strain>
    </source>
</reference>
<dbReference type="AlphaFoldDB" id="A0A8E6EWU0"/>
<organism evidence="9 10">
    <name type="scientific">Telmatocola sphagniphila</name>
    <dbReference type="NCBI Taxonomy" id="1123043"/>
    <lineage>
        <taxon>Bacteria</taxon>
        <taxon>Pseudomonadati</taxon>
        <taxon>Planctomycetota</taxon>
        <taxon>Planctomycetia</taxon>
        <taxon>Gemmatales</taxon>
        <taxon>Gemmataceae</taxon>
    </lineage>
</organism>